<protein>
    <recommendedName>
        <fullName evidence="2">SPX domain-containing protein</fullName>
    </recommendedName>
</protein>
<reference evidence="3" key="1">
    <citation type="journal article" date="2022" name="DNA Res.">
        <title>Genome analysis of five recently described species of the CUG-Ser clade uncovers Candida theae as a new hybrid lineage with pathogenic potential in the Candida parapsilosis species complex.</title>
        <authorList>
            <person name="Mixao V."/>
            <person name="Del Olmo V."/>
            <person name="Hegedusova E."/>
            <person name="Saus E."/>
            <person name="Pryszcz L."/>
            <person name="Cillingova A."/>
            <person name="Nosek J."/>
            <person name="Gabaldon T."/>
        </authorList>
    </citation>
    <scope>NUCLEOTIDE SEQUENCE</scope>
    <source>
        <strain evidence="3">CBS 10844</strain>
    </source>
</reference>
<dbReference type="GeneID" id="73381521"/>
<feature type="domain" description="SPX" evidence="2">
    <location>
        <begin position="1"/>
        <end position="359"/>
    </location>
</feature>
<feature type="compositionally biased region" description="Pro residues" evidence="1">
    <location>
        <begin position="161"/>
        <end position="170"/>
    </location>
</feature>
<dbReference type="PANTHER" id="PTHR45978:SF7">
    <property type="entry name" value="SPX DOMAIN-CONTAINING PROTEIN 4"/>
    <property type="match status" value="1"/>
</dbReference>
<proteinExistence type="predicted"/>
<dbReference type="PROSITE" id="PS51382">
    <property type="entry name" value="SPX"/>
    <property type="match status" value="1"/>
</dbReference>
<dbReference type="GO" id="GO:0016036">
    <property type="term" value="P:cellular response to phosphate starvation"/>
    <property type="evidence" value="ECO:0007669"/>
    <property type="project" value="InterPro"/>
</dbReference>
<gene>
    <name evidence="3" type="ORF">KGF56_003906</name>
</gene>
<organism evidence="3 4">
    <name type="scientific">Candida oxycetoniae</name>
    <dbReference type="NCBI Taxonomy" id="497107"/>
    <lineage>
        <taxon>Eukaryota</taxon>
        <taxon>Fungi</taxon>
        <taxon>Dikarya</taxon>
        <taxon>Ascomycota</taxon>
        <taxon>Saccharomycotina</taxon>
        <taxon>Pichiomycetes</taxon>
        <taxon>Debaryomycetaceae</taxon>
        <taxon>Candida/Lodderomyces clade</taxon>
        <taxon>Candida</taxon>
    </lineage>
</organism>
<evidence type="ECO:0000313" key="4">
    <source>
        <dbReference type="Proteomes" id="UP001202479"/>
    </source>
</evidence>
<keyword evidence="4" id="KW-1185">Reference proteome</keyword>
<evidence type="ECO:0000259" key="2">
    <source>
        <dbReference type="PROSITE" id="PS51382"/>
    </source>
</evidence>
<comment type="caution">
    <text evidence="3">The sequence shown here is derived from an EMBL/GenBank/DDBJ whole genome shotgun (WGS) entry which is preliminary data.</text>
</comment>
<dbReference type="Proteomes" id="UP001202479">
    <property type="component" value="Unassembled WGS sequence"/>
</dbReference>
<accession>A0AAI9SUK9</accession>
<dbReference type="RefSeq" id="XP_049179065.1">
    <property type="nucleotide sequence ID" value="XM_049325289.1"/>
</dbReference>
<dbReference type="EMBL" id="JAHUZD010000128">
    <property type="protein sequence ID" value="KAI3403318.2"/>
    <property type="molecule type" value="Genomic_DNA"/>
</dbReference>
<evidence type="ECO:0000313" key="3">
    <source>
        <dbReference type="EMBL" id="KAI3403318.2"/>
    </source>
</evidence>
<evidence type="ECO:0000256" key="1">
    <source>
        <dbReference type="SAM" id="MobiDB-lite"/>
    </source>
</evidence>
<dbReference type="InterPro" id="IPR004331">
    <property type="entry name" value="SPX_dom"/>
</dbReference>
<name>A0AAI9SUK9_9ASCO</name>
<sequence length="468" mass="53542">MKFAKTLERELRRDIPEEWVEAAIQYKALKKCINKVVDELQFLGLEQNKLKLLLNDKVVDVGSKNDATNAPNPIIAEYTLTKVSPGSHLVKPILKITLDFSNENLSDDSITKTCNEVKQKIESLLGVGDSSSGDEEKIVELIEDGGELKLVSSREGSLSPPVQPTSPPLPVSSMAETENEVKNVIDKLVLSDTSHKKREIYIVLNSDGKFFQMLEEELEALEDLTKNEESKIMDEVKAIAGLVTNFTDKRSELYKWRELFKIYLDSEVYFRYNDQDREPRNEEDIKLHLEQFLKNVDKSGILTQFKKKNSIAAFNQFVAMNFHLLKMMEFQTINTEAIRKILKKFDKQTSLGIQNIYSKLILPDFIFVGGKSLAQSICYVIQDSVLSLVPQIDDYSCPIFKMKQEDKTSCPMCRRKGAILEADSSNLDLKSMELMKKYFPVEVREKIRDRDKERYNEIIGSSDKCAIM</sequence>
<dbReference type="AlphaFoldDB" id="A0AAI9SUK9"/>
<dbReference type="PANTHER" id="PTHR45978">
    <property type="entry name" value="SPX DOMAIN-CONTAINING PROTEIN 3"/>
    <property type="match status" value="1"/>
</dbReference>
<dbReference type="Pfam" id="PF03105">
    <property type="entry name" value="SPX"/>
    <property type="match status" value="1"/>
</dbReference>
<feature type="region of interest" description="Disordered" evidence="1">
    <location>
        <begin position="153"/>
        <end position="173"/>
    </location>
</feature>
<dbReference type="InterPro" id="IPR031142">
    <property type="entry name" value="SPX_prot"/>
</dbReference>